<dbReference type="Gene3D" id="2.60.40.200">
    <property type="entry name" value="Superoxide dismutase, copper/zinc binding domain"/>
    <property type="match status" value="1"/>
</dbReference>
<evidence type="ECO:0000313" key="10">
    <source>
        <dbReference type="Proteomes" id="UP001152795"/>
    </source>
</evidence>
<comment type="similarity">
    <text evidence="7">In the C-terminal section; belongs to the Cu-Zn superoxide dismutase family.</text>
</comment>
<dbReference type="Gene3D" id="3.30.70.100">
    <property type="match status" value="1"/>
</dbReference>
<dbReference type="PANTHER" id="PTHR10003">
    <property type="entry name" value="SUPEROXIDE DISMUTASE CU-ZN -RELATED"/>
    <property type="match status" value="1"/>
</dbReference>
<dbReference type="InterPro" id="IPR036423">
    <property type="entry name" value="SOD-like_Cu/Zn_dom_sf"/>
</dbReference>
<dbReference type="Pfam" id="PF00080">
    <property type="entry name" value="Sod_Cu"/>
    <property type="match status" value="1"/>
</dbReference>
<dbReference type="InterPro" id="IPR006121">
    <property type="entry name" value="HMA_dom"/>
</dbReference>
<dbReference type="InterPro" id="IPR001424">
    <property type="entry name" value="SOD_Cu_Zn_dom"/>
</dbReference>
<keyword evidence="4" id="KW-0862">Zinc</keyword>
<protein>
    <recommendedName>
        <fullName evidence="8">Superoxide dismutase copper chaperone</fullName>
    </recommendedName>
</protein>
<evidence type="ECO:0000256" key="5">
    <source>
        <dbReference type="ARBA" id="ARBA00023008"/>
    </source>
</evidence>
<dbReference type="OrthoDB" id="666972at2759"/>
<dbReference type="Pfam" id="PF00403">
    <property type="entry name" value="HMA"/>
    <property type="match status" value="1"/>
</dbReference>
<evidence type="ECO:0000256" key="8">
    <source>
        <dbReference type="ARBA" id="ARBA00032899"/>
    </source>
</evidence>
<dbReference type="PROSITE" id="PS00332">
    <property type="entry name" value="SOD_CU_ZN_2"/>
    <property type="match status" value="1"/>
</dbReference>
<dbReference type="SUPFAM" id="SSF55008">
    <property type="entry name" value="HMA, heavy metal-associated domain"/>
    <property type="match status" value="1"/>
</dbReference>
<dbReference type="GO" id="GO:0006801">
    <property type="term" value="P:superoxide metabolic process"/>
    <property type="evidence" value="ECO:0007669"/>
    <property type="project" value="InterPro"/>
</dbReference>
<dbReference type="FunFam" id="2.60.40.200:FF:000004">
    <property type="entry name" value="Copper chaperone for superoxide dismutase"/>
    <property type="match status" value="1"/>
</dbReference>
<evidence type="ECO:0000313" key="9">
    <source>
        <dbReference type="EMBL" id="CAB4002670.1"/>
    </source>
</evidence>
<gene>
    <name evidence="9" type="ORF">PACLA_8A008431</name>
</gene>
<evidence type="ECO:0000256" key="6">
    <source>
        <dbReference type="ARBA" id="ARBA00023157"/>
    </source>
</evidence>
<keyword evidence="5" id="KW-0186">Copper</keyword>
<dbReference type="SUPFAM" id="SSF49329">
    <property type="entry name" value="Cu,Zn superoxide dismutase-like"/>
    <property type="match status" value="1"/>
</dbReference>
<evidence type="ECO:0000256" key="7">
    <source>
        <dbReference type="ARBA" id="ARBA00025798"/>
    </source>
</evidence>
<name>A0A6S7HHQ1_PARCT</name>
<evidence type="ECO:0000256" key="3">
    <source>
        <dbReference type="ARBA" id="ARBA00022723"/>
    </source>
</evidence>
<keyword evidence="10" id="KW-1185">Reference proteome</keyword>
<sequence length="266" mass="29138">MSESESTFTKMEFAVEMTCQSCVIAIENVLKSRKGVRSYNINLRDEQVTVETNLPSGEMQQLLEETGRKAILRGHGTTQDGSPSHIGAAVSIMSGENNIQGVIRFVQVDREICIIDGTVDGLQKGLHGLHVHELGDVSDGCESLGDHYNPNNSNHGGLLDKEKHVGDLGNVKADEKKRAQFRLESHDVKVWDVIGRSIVVTEREDDLGKGSDSQSKIDGNAGRRLACGIIARSAGLFQNPKKICACTGMTLWEERDLEIKKPLSQL</sequence>
<keyword evidence="6" id="KW-1015">Disulfide bond</keyword>
<evidence type="ECO:0000256" key="2">
    <source>
        <dbReference type="ARBA" id="ARBA00001973"/>
    </source>
</evidence>
<dbReference type="InterPro" id="IPR024134">
    <property type="entry name" value="SOD_Cu/Zn_/chaperone"/>
</dbReference>
<comment type="caution">
    <text evidence="9">The sequence shown here is derived from an EMBL/GenBank/DDBJ whole genome shotgun (WGS) entry which is preliminary data.</text>
</comment>
<keyword evidence="3" id="KW-0479">Metal-binding</keyword>
<dbReference type="EMBL" id="CACRXK020004416">
    <property type="protein sequence ID" value="CAB4002670.1"/>
    <property type="molecule type" value="Genomic_DNA"/>
</dbReference>
<dbReference type="CDD" id="cd00371">
    <property type="entry name" value="HMA"/>
    <property type="match status" value="1"/>
</dbReference>
<reference evidence="9" key="1">
    <citation type="submission" date="2020-04" db="EMBL/GenBank/DDBJ databases">
        <authorList>
            <person name="Alioto T."/>
            <person name="Alioto T."/>
            <person name="Gomez Garrido J."/>
        </authorList>
    </citation>
    <scope>NUCLEOTIDE SEQUENCE</scope>
    <source>
        <strain evidence="9">A484AB</strain>
    </source>
</reference>
<dbReference type="InterPro" id="IPR036163">
    <property type="entry name" value="HMA_dom_sf"/>
</dbReference>
<comment type="cofactor">
    <cofactor evidence="1">
        <name>Zn(2+)</name>
        <dbReference type="ChEBI" id="CHEBI:29105"/>
    </cofactor>
</comment>
<evidence type="ECO:0000256" key="1">
    <source>
        <dbReference type="ARBA" id="ARBA00001947"/>
    </source>
</evidence>
<dbReference type="AlphaFoldDB" id="A0A6S7HHQ1"/>
<organism evidence="9 10">
    <name type="scientific">Paramuricea clavata</name>
    <name type="common">Red gorgonian</name>
    <name type="synonym">Violescent sea-whip</name>
    <dbReference type="NCBI Taxonomy" id="317549"/>
    <lineage>
        <taxon>Eukaryota</taxon>
        <taxon>Metazoa</taxon>
        <taxon>Cnidaria</taxon>
        <taxon>Anthozoa</taxon>
        <taxon>Octocorallia</taxon>
        <taxon>Malacalcyonacea</taxon>
        <taxon>Plexauridae</taxon>
        <taxon>Paramuricea</taxon>
    </lineage>
</organism>
<comment type="cofactor">
    <cofactor evidence="2">
        <name>Cu(2+)</name>
        <dbReference type="ChEBI" id="CHEBI:29036"/>
    </cofactor>
</comment>
<dbReference type="PRINTS" id="PR00068">
    <property type="entry name" value="CUZNDISMTASE"/>
</dbReference>
<dbReference type="GO" id="GO:0005507">
    <property type="term" value="F:copper ion binding"/>
    <property type="evidence" value="ECO:0007669"/>
    <property type="project" value="InterPro"/>
</dbReference>
<proteinExistence type="inferred from homology"/>
<dbReference type="PROSITE" id="PS50846">
    <property type="entry name" value="HMA_2"/>
    <property type="match status" value="1"/>
</dbReference>
<dbReference type="CDD" id="cd00305">
    <property type="entry name" value="Cu-Zn_Superoxide_Dismutase"/>
    <property type="match status" value="1"/>
</dbReference>
<accession>A0A6S7HHQ1</accession>
<evidence type="ECO:0000256" key="4">
    <source>
        <dbReference type="ARBA" id="ARBA00022833"/>
    </source>
</evidence>
<dbReference type="Proteomes" id="UP001152795">
    <property type="component" value="Unassembled WGS sequence"/>
</dbReference>
<dbReference type="InterPro" id="IPR018152">
    <property type="entry name" value="SOD_Cu/Zn_BS"/>
</dbReference>